<dbReference type="Pfam" id="PF01547">
    <property type="entry name" value="SBP_bac_1"/>
    <property type="match status" value="1"/>
</dbReference>
<reference evidence="4" key="1">
    <citation type="journal article" date="2015" name="PeerJ">
        <title>First genomic representation of candidate bacterial phylum KSB3 points to enhanced environmental sensing as a trigger of wastewater bulking.</title>
        <authorList>
            <person name="Sekiguchi Y."/>
            <person name="Ohashi A."/>
            <person name="Parks D.H."/>
            <person name="Yamauchi T."/>
            <person name="Tyson G.W."/>
            <person name="Hugenholtz P."/>
        </authorList>
    </citation>
    <scope>NUCLEOTIDE SEQUENCE [LARGE SCALE GENOMIC DNA]</scope>
</reference>
<comment type="similarity">
    <text evidence="1">Belongs to the bacterial solute-binding protein 1 family.</text>
</comment>
<dbReference type="EMBL" id="DF820471">
    <property type="protein sequence ID" value="GAK60104.1"/>
    <property type="molecule type" value="Genomic_DNA"/>
</dbReference>
<dbReference type="SUPFAM" id="SSF53850">
    <property type="entry name" value="Periplasmic binding protein-like II"/>
    <property type="match status" value="1"/>
</dbReference>
<dbReference type="AlphaFoldDB" id="A0A081C699"/>
<evidence type="ECO:0000256" key="3">
    <source>
        <dbReference type="ARBA" id="ARBA00022729"/>
    </source>
</evidence>
<accession>A0A081C699</accession>
<name>A0A081C699_VECG1</name>
<dbReference type="PANTHER" id="PTHR43649:SF34">
    <property type="entry name" value="ABC TRANSPORTER PERIPLASMIC-BINDING PROTEIN YCJN-RELATED"/>
    <property type="match status" value="1"/>
</dbReference>
<protein>
    <submittedName>
        <fullName evidence="4">Extracellular solute-binding protein family 1</fullName>
    </submittedName>
</protein>
<proteinExistence type="inferred from homology"/>
<evidence type="ECO:0000256" key="1">
    <source>
        <dbReference type="ARBA" id="ARBA00008520"/>
    </source>
</evidence>
<dbReference type="PANTHER" id="PTHR43649">
    <property type="entry name" value="ARABINOSE-BINDING PROTEIN-RELATED"/>
    <property type="match status" value="1"/>
</dbReference>
<organism evidence="4">
    <name type="scientific">Vecturithrix granuli</name>
    <dbReference type="NCBI Taxonomy" id="1499967"/>
    <lineage>
        <taxon>Bacteria</taxon>
        <taxon>Candidatus Moduliflexota</taxon>
        <taxon>Candidatus Vecturitrichia</taxon>
        <taxon>Candidatus Vecturitrichales</taxon>
        <taxon>Candidatus Vecturitrichaceae</taxon>
        <taxon>Candidatus Vecturithrix</taxon>
    </lineage>
</organism>
<gene>
    <name evidence="4" type="ORF">U27_07092</name>
</gene>
<evidence type="ECO:0000313" key="4">
    <source>
        <dbReference type="EMBL" id="GAK60104.1"/>
    </source>
</evidence>
<dbReference type="InterPro" id="IPR006059">
    <property type="entry name" value="SBP"/>
</dbReference>
<sequence length="451" mass="51188">MLKKFTCLVLSVLFLVVILGTVPVSAAFDWKAHSGTEIKLLLNKHPYADALLAHLNEFTELTGITVTYDVFPEDEYFDKVTVSLSSKSPEYSAFMTGAYQVWQYAPPGFMEDLRPYMDDPEKTNPEWDEADIYENLLSSLAWSLKPGDPLGAEGAKQWALPWGFETNTLIYRKDIFDKHGLVPPKDLPELIELCKKLKELEPDMYPIAVRGTRSWATIHPGFLSCYNGYGLKDYDPFPKPAMNSPKAVEMTKLWVDMVKNYGPKAWTSYIWYEVGNDLGQGRACMIYDADILGYFQNQTDASPVSGKLAWAPGPGEPGAAPAPNMWIWSLSMNANSETKDAAWYFLQWATGKDFLLKAVRGNFSLVDPVRKSVWADPEFQKKLEDFTDYYKTFQTIIANCKVYFTPQPLFFETTTEWAATLHEIYNGKDAQQALDELVKRLESTLQRAGYK</sequence>
<keyword evidence="5" id="KW-1185">Reference proteome</keyword>
<dbReference type="STRING" id="1499967.U27_07092"/>
<dbReference type="eggNOG" id="COG1653">
    <property type="taxonomic scope" value="Bacteria"/>
</dbReference>
<dbReference type="InterPro" id="IPR050490">
    <property type="entry name" value="Bact_solute-bd_prot1"/>
</dbReference>
<dbReference type="HOGENOM" id="CLU_031285_9_2_0"/>
<evidence type="ECO:0000313" key="5">
    <source>
        <dbReference type="Proteomes" id="UP000030661"/>
    </source>
</evidence>
<evidence type="ECO:0000256" key="2">
    <source>
        <dbReference type="ARBA" id="ARBA00022448"/>
    </source>
</evidence>
<dbReference type="Proteomes" id="UP000030661">
    <property type="component" value="Unassembled WGS sequence"/>
</dbReference>
<keyword evidence="2" id="KW-0813">Transport</keyword>
<dbReference type="Gene3D" id="3.40.190.10">
    <property type="entry name" value="Periplasmic binding protein-like II"/>
    <property type="match status" value="2"/>
</dbReference>
<keyword evidence="3" id="KW-0732">Signal</keyword>